<evidence type="ECO:0000313" key="9">
    <source>
        <dbReference type="Proteomes" id="UP000234335"/>
    </source>
</evidence>
<feature type="transmembrane region" description="Helical" evidence="7">
    <location>
        <begin position="81"/>
        <end position="105"/>
    </location>
</feature>
<feature type="transmembrane region" description="Helical" evidence="7">
    <location>
        <begin position="12"/>
        <end position="30"/>
    </location>
</feature>
<dbReference type="PRINTS" id="PR00173">
    <property type="entry name" value="EDTRNSPORT"/>
</dbReference>
<keyword evidence="9" id="KW-1185">Reference proteome</keyword>
<dbReference type="PANTHER" id="PTHR42865">
    <property type="entry name" value="PROTON/GLUTAMATE-ASPARTATE SYMPORTER"/>
    <property type="match status" value="1"/>
</dbReference>
<dbReference type="Gene3D" id="1.10.3860.10">
    <property type="entry name" value="Sodium:dicarboxylate symporter"/>
    <property type="match status" value="1"/>
</dbReference>
<organism evidence="8 9">
    <name type="scientific">Anaerococcus octavius</name>
    <dbReference type="NCBI Taxonomy" id="54007"/>
    <lineage>
        <taxon>Bacteria</taxon>
        <taxon>Bacillati</taxon>
        <taxon>Bacillota</taxon>
        <taxon>Tissierellia</taxon>
        <taxon>Tissierellales</taxon>
        <taxon>Peptoniphilaceae</taxon>
        <taxon>Anaerococcus</taxon>
    </lineage>
</organism>
<evidence type="ECO:0000256" key="1">
    <source>
        <dbReference type="ARBA" id="ARBA00004651"/>
    </source>
</evidence>
<keyword evidence="4 7" id="KW-0812">Transmembrane</keyword>
<gene>
    <name evidence="8" type="ORF">CYJ34_02000</name>
</gene>
<evidence type="ECO:0000256" key="2">
    <source>
        <dbReference type="ARBA" id="ARBA00022448"/>
    </source>
</evidence>
<accession>A0A2I1MBK9</accession>
<dbReference type="AlphaFoldDB" id="A0A2I1MBK9"/>
<feature type="transmembrane region" description="Helical" evidence="7">
    <location>
        <begin position="50"/>
        <end position="69"/>
    </location>
</feature>
<dbReference type="InterPro" id="IPR001991">
    <property type="entry name" value="Na-dicarboxylate_symporter"/>
</dbReference>
<keyword evidence="5 7" id="KW-1133">Transmembrane helix</keyword>
<comment type="subcellular location">
    <subcellularLocation>
        <location evidence="1">Cell membrane</location>
        <topology evidence="1">Multi-pass membrane protein</topology>
    </subcellularLocation>
</comment>
<keyword evidence="2" id="KW-0813">Transport</keyword>
<name>A0A2I1MBK9_9FIRM</name>
<proteinExistence type="predicted"/>
<dbReference type="Proteomes" id="UP000234335">
    <property type="component" value="Unassembled WGS sequence"/>
</dbReference>
<protein>
    <submittedName>
        <fullName evidence="8">Dicarboxylate/amino acid:cation symporter</fullName>
    </submittedName>
</protein>
<reference evidence="8 9" key="1">
    <citation type="submission" date="2017-12" db="EMBL/GenBank/DDBJ databases">
        <title>Phylogenetic diversity of female urinary microbiome.</title>
        <authorList>
            <person name="Thomas-White K."/>
            <person name="Wolfe A.J."/>
        </authorList>
    </citation>
    <scope>NUCLEOTIDE SEQUENCE [LARGE SCALE GENOMIC DNA]</scope>
    <source>
        <strain evidence="8 9">UMB0119</strain>
    </source>
</reference>
<dbReference type="GO" id="GO:0015293">
    <property type="term" value="F:symporter activity"/>
    <property type="evidence" value="ECO:0007669"/>
    <property type="project" value="UniProtKB-KW"/>
</dbReference>
<dbReference type="InterPro" id="IPR036458">
    <property type="entry name" value="Na:dicarbo_symporter_sf"/>
</dbReference>
<evidence type="ECO:0000256" key="6">
    <source>
        <dbReference type="ARBA" id="ARBA00023136"/>
    </source>
</evidence>
<feature type="transmembrane region" description="Helical" evidence="7">
    <location>
        <begin position="214"/>
        <end position="240"/>
    </location>
</feature>
<comment type="caution">
    <text evidence="8">The sequence shown here is derived from an EMBL/GenBank/DDBJ whole genome shotgun (WGS) entry which is preliminary data.</text>
</comment>
<evidence type="ECO:0000256" key="7">
    <source>
        <dbReference type="SAM" id="Phobius"/>
    </source>
</evidence>
<evidence type="ECO:0000256" key="5">
    <source>
        <dbReference type="ARBA" id="ARBA00022989"/>
    </source>
</evidence>
<evidence type="ECO:0000256" key="4">
    <source>
        <dbReference type="ARBA" id="ARBA00022692"/>
    </source>
</evidence>
<evidence type="ECO:0000256" key="3">
    <source>
        <dbReference type="ARBA" id="ARBA00022475"/>
    </source>
</evidence>
<dbReference type="RefSeq" id="WP_101539667.1">
    <property type="nucleotide sequence ID" value="NZ_PKGS01000001.1"/>
</dbReference>
<dbReference type="GO" id="GO:0005886">
    <property type="term" value="C:plasma membrane"/>
    <property type="evidence" value="ECO:0007669"/>
    <property type="project" value="UniProtKB-SubCell"/>
</dbReference>
<sequence>MEKQTHKKSHLTRNIFIALVAAIVLGLILQSQAEFLNTYIKPIGDIFLNLLKFIVTPIVLFSIMGGIISMKDIKKVGEVGVFTIIYYFFTTAFAITIGLVLANIAKRFFPIIATTNLEYSLENEVSLMDTFVNIFPNNFLAPIVEANMLQIIVMAIILGFSILLIDKNKQAKAIDAIDIVNDINMKAMELILKLSPIGVLTLLMPVIAENGPMIIGSLASVLLVAYLAYIFHAAIVYSFTVKTMAGISPIEFYKTMASAMMFAFSSASSMGTLPINMKCCEELGADHDVTSFVLPLGATINMDGTAIYQGVCAVFISACYGIDLTLGQTLTIVLTSTLASIGTAGVPGSGMIMLAMILQSVGLPVEGIALVAGIDRIFDMGRTTLNITGDATAALINSARLRRKGKIA</sequence>
<dbReference type="PANTHER" id="PTHR42865:SF7">
    <property type="entry name" value="PROTON_GLUTAMATE-ASPARTATE SYMPORTER"/>
    <property type="match status" value="1"/>
</dbReference>
<feature type="transmembrane region" description="Helical" evidence="7">
    <location>
        <begin position="190"/>
        <end position="208"/>
    </location>
</feature>
<keyword evidence="3" id="KW-1003">Cell membrane</keyword>
<keyword evidence="6 7" id="KW-0472">Membrane</keyword>
<dbReference type="SUPFAM" id="SSF118215">
    <property type="entry name" value="Proton glutamate symport protein"/>
    <property type="match status" value="1"/>
</dbReference>
<dbReference type="Pfam" id="PF00375">
    <property type="entry name" value="SDF"/>
    <property type="match status" value="1"/>
</dbReference>
<dbReference type="EMBL" id="PKGS01000001">
    <property type="protein sequence ID" value="PKZ17507.1"/>
    <property type="molecule type" value="Genomic_DNA"/>
</dbReference>
<feature type="transmembrane region" description="Helical" evidence="7">
    <location>
        <begin position="148"/>
        <end position="165"/>
    </location>
</feature>
<evidence type="ECO:0000313" key="8">
    <source>
        <dbReference type="EMBL" id="PKZ17507.1"/>
    </source>
</evidence>